<dbReference type="GO" id="GO:0004888">
    <property type="term" value="F:transmembrane signaling receptor activity"/>
    <property type="evidence" value="ECO:0007669"/>
    <property type="project" value="InterPro"/>
</dbReference>
<dbReference type="Gene3D" id="3.40.309.10">
    <property type="entry name" value="Aldehyde Dehydrogenase, Chain A, domain 2"/>
    <property type="match status" value="1"/>
</dbReference>
<dbReference type="SUPFAM" id="SSF47170">
    <property type="entry name" value="Aspartate receptor, ligand-binding domain"/>
    <property type="match status" value="1"/>
</dbReference>
<dbReference type="InterPro" id="IPR016163">
    <property type="entry name" value="Ald_DH_C"/>
</dbReference>
<accession>A0A376FB01</accession>
<keyword evidence="5" id="KW-0997">Cell inner membrane</keyword>
<dbReference type="Gene3D" id="1.20.120.30">
    <property type="entry name" value="Aspartate receptor, ligand-binding domain"/>
    <property type="match status" value="1"/>
</dbReference>
<feature type="transmembrane region" description="Helical" evidence="12">
    <location>
        <begin position="165"/>
        <end position="189"/>
    </location>
</feature>
<dbReference type="SMART" id="SM00304">
    <property type="entry name" value="HAMP"/>
    <property type="match status" value="1"/>
</dbReference>
<feature type="domain" description="HAMP" evidence="14">
    <location>
        <begin position="370"/>
        <end position="424"/>
    </location>
</feature>
<dbReference type="PANTHER" id="PTHR43531:SF14">
    <property type="entry name" value="METHYL-ACCEPTING CHEMOTAXIS PROTEIN I-RELATED"/>
    <property type="match status" value="1"/>
</dbReference>
<evidence type="ECO:0000256" key="1">
    <source>
        <dbReference type="ARBA" id="ARBA00004429"/>
    </source>
</evidence>
<evidence type="ECO:0000256" key="10">
    <source>
        <dbReference type="ARBA" id="ARBA00029447"/>
    </source>
</evidence>
<keyword evidence="3" id="KW-0488">Methylation</keyword>
<evidence type="ECO:0000313" key="15">
    <source>
        <dbReference type="EMBL" id="STD20462.1"/>
    </source>
</evidence>
<dbReference type="Pfam" id="PF00171">
    <property type="entry name" value="Aldedh"/>
    <property type="match status" value="1"/>
</dbReference>
<dbReference type="SUPFAM" id="SSF53720">
    <property type="entry name" value="ALDH-like"/>
    <property type="match status" value="1"/>
</dbReference>
<feature type="domain" description="Methyl-accepting transducer" evidence="13">
    <location>
        <begin position="429"/>
        <end position="584"/>
    </location>
</feature>
<evidence type="ECO:0000259" key="14">
    <source>
        <dbReference type="PROSITE" id="PS50885"/>
    </source>
</evidence>
<evidence type="ECO:0000259" key="13">
    <source>
        <dbReference type="PROSITE" id="PS50111"/>
    </source>
</evidence>
<keyword evidence="6 12" id="KW-0812">Transmembrane</keyword>
<dbReference type="PRINTS" id="PR00260">
    <property type="entry name" value="CHEMTRNSDUCR"/>
</dbReference>
<evidence type="ECO:0000256" key="6">
    <source>
        <dbReference type="ARBA" id="ARBA00022692"/>
    </source>
</evidence>
<keyword evidence="7 12" id="KW-1133">Transmembrane helix</keyword>
<dbReference type="InterPro" id="IPR004089">
    <property type="entry name" value="MCPsignal_dom"/>
</dbReference>
<comment type="similarity">
    <text evidence="10">Belongs to the methyl-accepting chemotaxis (MCP) protein family.</text>
</comment>
<protein>
    <submittedName>
        <fullName evidence="15">Methyl-accepting chemotaxis serine transducer</fullName>
    </submittedName>
</protein>
<dbReference type="InterPro" id="IPR016161">
    <property type="entry name" value="Ald_DH/histidinol_DH"/>
</dbReference>
<evidence type="ECO:0000256" key="11">
    <source>
        <dbReference type="PROSITE-ProRule" id="PRU00284"/>
    </source>
</evidence>
<evidence type="ECO:0000313" key="16">
    <source>
        <dbReference type="Proteomes" id="UP000255163"/>
    </source>
</evidence>
<evidence type="ECO:0000256" key="7">
    <source>
        <dbReference type="ARBA" id="ARBA00022989"/>
    </source>
</evidence>
<dbReference type="InterPro" id="IPR003660">
    <property type="entry name" value="HAMP_dom"/>
</dbReference>
<dbReference type="GO" id="GO:0016620">
    <property type="term" value="F:oxidoreductase activity, acting on the aldehyde or oxo group of donors, NAD or NADP as acceptor"/>
    <property type="evidence" value="ECO:0007669"/>
    <property type="project" value="InterPro"/>
</dbReference>
<evidence type="ECO:0000256" key="9">
    <source>
        <dbReference type="ARBA" id="ARBA00023224"/>
    </source>
</evidence>
<keyword evidence="2" id="KW-1003">Cell membrane</keyword>
<dbReference type="EMBL" id="UFYI01000007">
    <property type="protein sequence ID" value="STD20462.1"/>
    <property type="molecule type" value="Genomic_DNA"/>
</dbReference>
<dbReference type="GO" id="GO:0006935">
    <property type="term" value="P:chemotaxis"/>
    <property type="evidence" value="ECO:0007669"/>
    <property type="project" value="UniProtKB-KW"/>
</dbReference>
<dbReference type="SMART" id="SM00283">
    <property type="entry name" value="MA"/>
    <property type="match status" value="1"/>
</dbReference>
<dbReference type="Pfam" id="PF02203">
    <property type="entry name" value="TarH"/>
    <property type="match status" value="1"/>
</dbReference>
<dbReference type="InterPro" id="IPR051310">
    <property type="entry name" value="MCP_chemotaxis"/>
</dbReference>
<dbReference type="CDD" id="cd06225">
    <property type="entry name" value="HAMP"/>
    <property type="match status" value="1"/>
</dbReference>
<organism evidence="15 16">
    <name type="scientific">Enterobacter asburiae</name>
    <dbReference type="NCBI Taxonomy" id="61645"/>
    <lineage>
        <taxon>Bacteria</taxon>
        <taxon>Pseudomonadati</taxon>
        <taxon>Pseudomonadota</taxon>
        <taxon>Gammaproteobacteria</taxon>
        <taxon>Enterobacterales</taxon>
        <taxon>Enterobacteriaceae</taxon>
        <taxon>Enterobacter</taxon>
        <taxon>Enterobacter cloacae complex</taxon>
    </lineage>
</organism>
<keyword evidence="9 11" id="KW-0807">Transducer</keyword>
<evidence type="ECO:0000256" key="12">
    <source>
        <dbReference type="SAM" id="Phobius"/>
    </source>
</evidence>
<comment type="subcellular location">
    <subcellularLocation>
        <location evidence="1">Cell inner membrane</location>
        <topology evidence="1">Multi-pass membrane protein</topology>
    </subcellularLocation>
</comment>
<dbReference type="PROSITE" id="PS50885">
    <property type="entry name" value="HAMP"/>
    <property type="match status" value="1"/>
</dbReference>
<dbReference type="InterPro" id="IPR015590">
    <property type="entry name" value="Aldehyde_DH_dom"/>
</dbReference>
<dbReference type="PROSITE" id="PS50111">
    <property type="entry name" value="CHEMOTAXIS_TRANSDUC_2"/>
    <property type="match status" value="1"/>
</dbReference>
<evidence type="ECO:0000256" key="8">
    <source>
        <dbReference type="ARBA" id="ARBA00023136"/>
    </source>
</evidence>
<dbReference type="Gene3D" id="1.10.287.950">
    <property type="entry name" value="Methyl-accepting chemotaxis protein"/>
    <property type="match status" value="1"/>
</dbReference>
<dbReference type="GO" id="GO:0007165">
    <property type="term" value="P:signal transduction"/>
    <property type="evidence" value="ECO:0007669"/>
    <property type="project" value="UniProtKB-KW"/>
</dbReference>
<name>A0A376FB01_ENTAS</name>
<feature type="transmembrane region" description="Helical" evidence="12">
    <location>
        <begin position="349"/>
        <end position="368"/>
    </location>
</feature>
<dbReference type="AlphaFoldDB" id="A0A376FB01"/>
<gene>
    <name evidence="15" type="primary">tse</name>
    <name evidence="15" type="ORF">NCTC12123_01974</name>
</gene>
<keyword evidence="8 12" id="KW-0472">Membrane</keyword>
<sequence>MTAFRQELFGPVAAVTVAKDAEHALTLANDSDFGLSATVFTADAALADKFSRELECGGVFINGFSASDARVAFGGREEKRLWSRAFPFWPARVLQRANGLEGSRVIYRPPVISALITRAVVIYLQWFCHFHFVDSHASNVLLMKIIMNLTQIFRRIAQRLTPRHFGLLTGIFCIIGLFSALQLSSSFLLNASLNDAQRNEQQNLLAWQQQSKLDLARVSLLAASDLLNRSGVWFMQDKETGSDGSWHSLMDDAQKALAVSQQAWKAWLALNPPKDDALVNSYQLFYGAINEQAEGLIKTNTIDAFFAVPAQAFQSDFNDNYARYQQASEKQAMQGRQSLMAQLSGLQTLFLFAPVLLLAIAIVVWFGMSRWVITPLRRLIAHINRLAAGDLSGTPPKVMRFNREIGQLSDSIATMQHGLQQLVTQVSHATATMVENIDSLAEGNQKLYQQSARQAKELEDVTAHIAALESHVEGNTGYARLASSRADEARHAAAGGDRMMSTVNASMQAIVDRSSEMRGIVAMIDSVAFQTNILALNAAIEAAHAGNQGRGFAVVAREVGLLARKSSHSTQTIQELINRLAAGH</sequence>
<dbReference type="Proteomes" id="UP000255163">
    <property type="component" value="Unassembled WGS sequence"/>
</dbReference>
<dbReference type="CDD" id="cd19407">
    <property type="entry name" value="Tar_Tsr_sensor"/>
    <property type="match status" value="1"/>
</dbReference>
<dbReference type="GO" id="GO:0005886">
    <property type="term" value="C:plasma membrane"/>
    <property type="evidence" value="ECO:0007669"/>
    <property type="project" value="UniProtKB-SubCell"/>
</dbReference>
<feature type="transmembrane region" description="Helical" evidence="12">
    <location>
        <begin position="105"/>
        <end position="124"/>
    </location>
</feature>
<evidence type="ECO:0000256" key="3">
    <source>
        <dbReference type="ARBA" id="ARBA00022481"/>
    </source>
</evidence>
<dbReference type="InterPro" id="IPR035440">
    <property type="entry name" value="4HB_MCP_dom_sf"/>
</dbReference>
<evidence type="ECO:0000256" key="4">
    <source>
        <dbReference type="ARBA" id="ARBA00022500"/>
    </source>
</evidence>
<keyword evidence="4" id="KW-0145">Chemotaxis</keyword>
<evidence type="ECO:0000256" key="5">
    <source>
        <dbReference type="ARBA" id="ARBA00022519"/>
    </source>
</evidence>
<dbReference type="PANTHER" id="PTHR43531">
    <property type="entry name" value="PROTEIN ICFG"/>
    <property type="match status" value="1"/>
</dbReference>
<dbReference type="SUPFAM" id="SSF58104">
    <property type="entry name" value="Methyl-accepting chemotaxis protein (MCP) signaling domain"/>
    <property type="match status" value="1"/>
</dbReference>
<proteinExistence type="inferred from homology"/>
<reference evidence="15 16" key="1">
    <citation type="submission" date="2018-06" db="EMBL/GenBank/DDBJ databases">
        <authorList>
            <consortium name="Pathogen Informatics"/>
            <person name="Doyle S."/>
        </authorList>
    </citation>
    <scope>NUCLEOTIDE SEQUENCE [LARGE SCALE GENOMIC DNA]</scope>
    <source>
        <strain evidence="15 16">NCTC12123</strain>
    </source>
</reference>
<dbReference type="Pfam" id="PF00672">
    <property type="entry name" value="HAMP"/>
    <property type="match status" value="1"/>
</dbReference>
<dbReference type="InterPro" id="IPR004090">
    <property type="entry name" value="Chemotax_Me-accpt_rcpt"/>
</dbReference>
<dbReference type="Pfam" id="PF00015">
    <property type="entry name" value="MCPsignal"/>
    <property type="match status" value="1"/>
</dbReference>
<dbReference type="STRING" id="640513.Entas_2153"/>
<dbReference type="InterPro" id="IPR003122">
    <property type="entry name" value="Tar_rcpt_lig-bd"/>
</dbReference>
<evidence type="ECO:0000256" key="2">
    <source>
        <dbReference type="ARBA" id="ARBA00022475"/>
    </source>
</evidence>